<accession>A0A1F5RWL5</accession>
<evidence type="ECO:0000313" key="2">
    <source>
        <dbReference type="EMBL" id="OGF18817.1"/>
    </source>
</evidence>
<dbReference type="EMBL" id="MFFV01000046">
    <property type="protein sequence ID" value="OGF18817.1"/>
    <property type="molecule type" value="Genomic_DNA"/>
</dbReference>
<gene>
    <name evidence="2" type="ORF">A3I35_03640</name>
</gene>
<evidence type="ECO:0000313" key="3">
    <source>
        <dbReference type="Proteomes" id="UP000177878"/>
    </source>
</evidence>
<keyword evidence="1" id="KW-0472">Membrane</keyword>
<dbReference type="AlphaFoldDB" id="A0A1F5RWL5"/>
<dbReference type="Proteomes" id="UP000177878">
    <property type="component" value="Unassembled WGS sequence"/>
</dbReference>
<protein>
    <submittedName>
        <fullName evidence="2">Uncharacterized protein</fullName>
    </submittedName>
</protein>
<sequence>MFSKDDGWYIIGIAGLVAVLFVIMVAIFVQGYFDYRYLQPVPESEIVSIKRIPANFEANANFNGYCLELKDYIIYTTGPKDKWVITRFVYISSGHSQAVELVAPLAIPNLRHVISNLEVKTKILNAGINGRQALVGYGDFDVNQI</sequence>
<comment type="caution">
    <text evidence="2">The sequence shown here is derived from an EMBL/GenBank/DDBJ whole genome shotgun (WGS) entry which is preliminary data.</text>
</comment>
<name>A0A1F5RWL5_9BACT</name>
<organism evidence="2 3">
    <name type="scientific">Candidatus Falkowbacteria bacterium RIFCSPLOWO2_02_FULL_45_15</name>
    <dbReference type="NCBI Taxonomy" id="1797988"/>
    <lineage>
        <taxon>Bacteria</taxon>
        <taxon>Candidatus Falkowiibacteriota</taxon>
    </lineage>
</organism>
<proteinExistence type="predicted"/>
<keyword evidence="1" id="KW-0812">Transmembrane</keyword>
<reference evidence="2 3" key="1">
    <citation type="journal article" date="2016" name="Nat. Commun.">
        <title>Thousands of microbial genomes shed light on interconnected biogeochemical processes in an aquifer system.</title>
        <authorList>
            <person name="Anantharaman K."/>
            <person name="Brown C.T."/>
            <person name="Hug L.A."/>
            <person name="Sharon I."/>
            <person name="Castelle C.J."/>
            <person name="Probst A.J."/>
            <person name="Thomas B.C."/>
            <person name="Singh A."/>
            <person name="Wilkins M.J."/>
            <person name="Karaoz U."/>
            <person name="Brodie E.L."/>
            <person name="Williams K.H."/>
            <person name="Hubbard S.S."/>
            <person name="Banfield J.F."/>
        </authorList>
    </citation>
    <scope>NUCLEOTIDE SEQUENCE [LARGE SCALE GENOMIC DNA]</scope>
</reference>
<feature type="transmembrane region" description="Helical" evidence="1">
    <location>
        <begin position="6"/>
        <end position="29"/>
    </location>
</feature>
<keyword evidence="1" id="KW-1133">Transmembrane helix</keyword>
<evidence type="ECO:0000256" key="1">
    <source>
        <dbReference type="SAM" id="Phobius"/>
    </source>
</evidence>
<dbReference type="STRING" id="1797988.A3I35_03640"/>